<name>A0A7C3GHE5_9BACT</name>
<organism evidence="2">
    <name type="scientific">Thermosulfurimonas dismutans</name>
    <dbReference type="NCBI Taxonomy" id="999894"/>
    <lineage>
        <taxon>Bacteria</taxon>
        <taxon>Pseudomonadati</taxon>
        <taxon>Thermodesulfobacteriota</taxon>
        <taxon>Thermodesulfobacteria</taxon>
        <taxon>Thermodesulfobacteriales</taxon>
        <taxon>Thermodesulfobacteriaceae</taxon>
        <taxon>Thermosulfurimonas</taxon>
    </lineage>
</organism>
<feature type="transmembrane region" description="Helical" evidence="1">
    <location>
        <begin position="39"/>
        <end position="64"/>
    </location>
</feature>
<evidence type="ECO:0008006" key="3">
    <source>
        <dbReference type="Google" id="ProtNLM"/>
    </source>
</evidence>
<reference evidence="2" key="1">
    <citation type="journal article" date="2020" name="mSystems">
        <title>Genome- and Community-Level Interaction Insights into Carbon Utilization and Element Cycling Functions of Hydrothermarchaeota in Hydrothermal Sediment.</title>
        <authorList>
            <person name="Zhou Z."/>
            <person name="Liu Y."/>
            <person name="Xu W."/>
            <person name="Pan J."/>
            <person name="Luo Z.H."/>
            <person name="Li M."/>
        </authorList>
    </citation>
    <scope>NUCLEOTIDE SEQUENCE [LARGE SCALE GENOMIC DNA]</scope>
    <source>
        <strain evidence="2">HyVt-483</strain>
    </source>
</reference>
<dbReference type="AlphaFoldDB" id="A0A7C3GHE5"/>
<keyword evidence="1" id="KW-0812">Transmembrane</keyword>
<evidence type="ECO:0000313" key="2">
    <source>
        <dbReference type="EMBL" id="HFC97979.1"/>
    </source>
</evidence>
<dbReference type="InterPro" id="IPR012902">
    <property type="entry name" value="N_methyl_site"/>
</dbReference>
<dbReference type="InterPro" id="IPR045584">
    <property type="entry name" value="Pilin-like"/>
</dbReference>
<dbReference type="Pfam" id="PF07963">
    <property type="entry name" value="N_methyl"/>
    <property type="match status" value="1"/>
</dbReference>
<protein>
    <recommendedName>
        <fullName evidence="3">Prepilin-type N-terminal cleavage/methylation domain-containing protein</fullName>
    </recommendedName>
</protein>
<accession>A0A7C3GHE5</accession>
<evidence type="ECO:0000256" key="1">
    <source>
        <dbReference type="SAM" id="Phobius"/>
    </source>
</evidence>
<gene>
    <name evidence="2" type="ORF">ENJ40_05930</name>
</gene>
<dbReference type="SUPFAM" id="SSF54523">
    <property type="entry name" value="Pili subunits"/>
    <property type="match status" value="1"/>
</dbReference>
<keyword evidence="1" id="KW-0472">Membrane</keyword>
<proteinExistence type="predicted"/>
<dbReference type="EMBL" id="DRMH01000076">
    <property type="protein sequence ID" value="HFC97979.1"/>
    <property type="molecule type" value="Genomic_DNA"/>
</dbReference>
<dbReference type="Proteomes" id="UP000886043">
    <property type="component" value="Unassembled WGS sequence"/>
</dbReference>
<sequence>MDPERRLALCPGPGRKGRALPSGTGLFSGKPMRSRGFTLIELAIILVILGVLVGLGAGVVGLLIQRVHYNQTRERLEANVEAVVGRAELNRGCIPAVDDPSTPYGYCSSLLRNRTDAWRKDFLCLVADEIANYTASCSICARRTTSLTVVDEMDNATHPDIAVVLVSAGPNRNLQTAIQNTSTNTTVYIPLPGTPNFDNYTSSEDPLRPQSYDDLVRYVSLSELKGKLRCVYSEENLRILNHELPYGFVGSAYQARVYARGGVPYPSDGKYRWCVEDPDNATDAGLNFLCDTGNPLSGNCSSTPETDWPRCDQLLVNGTPSASGNFELTFWVRDNNDPSGGEDNIASRTLVLTINPATAGGGGGVCAYGSPITLVNRGGNRYLRVGNIWGGWCSTIFSSCIAFHSVTVTSNQCLRVYQDSSCRSLERILFYDNLYSADTSRDCVVSYVNGTLQD</sequence>
<comment type="caution">
    <text evidence="2">The sequence shown here is derived from an EMBL/GenBank/DDBJ whole genome shotgun (WGS) entry which is preliminary data.</text>
</comment>
<keyword evidence="1" id="KW-1133">Transmembrane helix</keyword>